<evidence type="ECO:0000256" key="1">
    <source>
        <dbReference type="SAM" id="MobiDB-lite"/>
    </source>
</evidence>
<dbReference type="EMBL" id="CAXAMM010016668">
    <property type="protein sequence ID" value="CAK9039398.1"/>
    <property type="molecule type" value="Genomic_DNA"/>
</dbReference>
<comment type="caution">
    <text evidence="5">The sequence shown here is derived from an EMBL/GenBank/DDBJ whole genome shotgun (WGS) entry which is preliminary data.</text>
</comment>
<keyword evidence="2" id="KW-0472">Membrane</keyword>
<dbReference type="EMBL" id="CAXAMM010017779">
    <property type="protein sequence ID" value="CAK9041913.1"/>
    <property type="molecule type" value="Genomic_DNA"/>
</dbReference>
<gene>
    <name evidence="4" type="ORF">SCF082_LOCUS23045</name>
    <name evidence="5" type="ORF">SCF082_LOCUS24157</name>
</gene>
<evidence type="ECO:0000313" key="6">
    <source>
        <dbReference type="Proteomes" id="UP001642464"/>
    </source>
</evidence>
<reference evidence="5 6" key="1">
    <citation type="submission" date="2024-02" db="EMBL/GenBank/DDBJ databases">
        <authorList>
            <person name="Chen Y."/>
            <person name="Shah S."/>
            <person name="Dougan E. K."/>
            <person name="Thang M."/>
            <person name="Chan C."/>
        </authorList>
    </citation>
    <scope>NUCLEOTIDE SEQUENCE [LARGE SCALE GENOMIC DNA]</scope>
</reference>
<feature type="transmembrane region" description="Helical" evidence="2">
    <location>
        <begin position="90"/>
        <end position="108"/>
    </location>
</feature>
<evidence type="ECO:0000313" key="4">
    <source>
        <dbReference type="EMBL" id="CAK9039398.1"/>
    </source>
</evidence>
<name>A0ABP0LT53_9DINO</name>
<protein>
    <recommendedName>
        <fullName evidence="7">Secreted protein</fullName>
    </recommendedName>
</protein>
<dbReference type="Proteomes" id="UP001642464">
    <property type="component" value="Unassembled WGS sequence"/>
</dbReference>
<keyword evidence="3" id="KW-0732">Signal</keyword>
<keyword evidence="2" id="KW-0812">Transmembrane</keyword>
<sequence length="253" mass="27065">MVLSIIRKCAAIGAAVAIVFGAGTPASAGGGFGYYGGGGYYGGVHYAGFRHYGYGRGYYGRGYGRGYYGGGYRRGFHHGRRYRRGGGGRAAAIALGVVGGAIILNELAEDRARRRYYDGRYYDRRPGGYYDPAEARAQPLDTGNAGSETLPAESYGGAGEEADIDERLDGGPEPIRLSFSGAAYSTCVDHARQALADRNFILAAPARPDTADDIGGAWKMTANVSAQNQQGEQWTRAMYCEADDSRVYLLELI</sequence>
<keyword evidence="2" id="KW-1133">Transmembrane helix</keyword>
<evidence type="ECO:0000313" key="5">
    <source>
        <dbReference type="EMBL" id="CAK9041913.1"/>
    </source>
</evidence>
<proteinExistence type="predicted"/>
<feature type="chain" id="PRO_5045029294" description="Secreted protein" evidence="3">
    <location>
        <begin position="22"/>
        <end position="253"/>
    </location>
</feature>
<evidence type="ECO:0000256" key="3">
    <source>
        <dbReference type="SAM" id="SignalP"/>
    </source>
</evidence>
<evidence type="ECO:0000256" key="2">
    <source>
        <dbReference type="SAM" id="Phobius"/>
    </source>
</evidence>
<evidence type="ECO:0008006" key="7">
    <source>
        <dbReference type="Google" id="ProtNLM"/>
    </source>
</evidence>
<feature type="signal peptide" evidence="3">
    <location>
        <begin position="1"/>
        <end position="21"/>
    </location>
</feature>
<keyword evidence="6" id="KW-1185">Reference proteome</keyword>
<organism evidence="5 6">
    <name type="scientific">Durusdinium trenchii</name>
    <dbReference type="NCBI Taxonomy" id="1381693"/>
    <lineage>
        <taxon>Eukaryota</taxon>
        <taxon>Sar</taxon>
        <taxon>Alveolata</taxon>
        <taxon>Dinophyceae</taxon>
        <taxon>Suessiales</taxon>
        <taxon>Symbiodiniaceae</taxon>
        <taxon>Durusdinium</taxon>
    </lineage>
</organism>
<feature type="region of interest" description="Disordered" evidence="1">
    <location>
        <begin position="132"/>
        <end position="158"/>
    </location>
</feature>
<accession>A0ABP0LT53</accession>